<evidence type="ECO:0000313" key="3">
    <source>
        <dbReference type="EMBL" id="AOS66051.1"/>
    </source>
</evidence>
<feature type="compositionally biased region" description="Pro residues" evidence="1">
    <location>
        <begin position="79"/>
        <end position="91"/>
    </location>
</feature>
<gene>
    <name evidence="3" type="ORF">TL08_26410</name>
</gene>
<feature type="region of interest" description="Disordered" evidence="1">
    <location>
        <begin position="1"/>
        <end position="297"/>
    </location>
</feature>
<feature type="compositionally biased region" description="Polar residues" evidence="1">
    <location>
        <begin position="878"/>
        <end position="890"/>
    </location>
</feature>
<feature type="compositionally biased region" description="Low complexity" evidence="1">
    <location>
        <begin position="141"/>
        <end position="152"/>
    </location>
</feature>
<reference evidence="4" key="1">
    <citation type="submission" date="2016-03" db="EMBL/GenBank/DDBJ databases">
        <title>Complete genome sequence of the type strain Actinoalloteichus hymeniacidonis DSM 45092.</title>
        <authorList>
            <person name="Schaffert L."/>
            <person name="Albersmeier A."/>
            <person name="Winkler A."/>
            <person name="Kalinowski J."/>
            <person name="Zotchev S."/>
            <person name="Ruckert C."/>
        </authorList>
    </citation>
    <scope>NUCLEOTIDE SEQUENCE [LARGE SCALE GENOMIC DNA]</scope>
    <source>
        <strain evidence="4">HPA177(T) (DSM 45092(T))</strain>
    </source>
</reference>
<evidence type="ECO:0000259" key="2">
    <source>
        <dbReference type="Pfam" id="PF12229"/>
    </source>
</evidence>
<accession>A0AAC9HW14</accession>
<feature type="compositionally biased region" description="Low complexity" evidence="1">
    <location>
        <begin position="122"/>
        <end position="133"/>
    </location>
</feature>
<keyword evidence="4" id="KW-1185">Reference proteome</keyword>
<dbReference type="Proteomes" id="UP000095210">
    <property type="component" value="Chromosome"/>
</dbReference>
<dbReference type="InterPro" id="IPR052913">
    <property type="entry name" value="Glycopeptide_resist_protein"/>
</dbReference>
<evidence type="ECO:0000313" key="4">
    <source>
        <dbReference type="Proteomes" id="UP000095210"/>
    </source>
</evidence>
<feature type="region of interest" description="Disordered" evidence="1">
    <location>
        <begin position="864"/>
        <end position="930"/>
    </location>
</feature>
<protein>
    <recommendedName>
        <fullName evidence="2">YoaR-like putative peptidoglycan binding domain-containing protein</fullName>
    </recommendedName>
</protein>
<feature type="compositionally biased region" description="Low complexity" evidence="1">
    <location>
        <begin position="92"/>
        <end position="106"/>
    </location>
</feature>
<feature type="domain" description="YoaR-like putative peptidoglycan binding" evidence="2">
    <location>
        <begin position="569"/>
        <end position="671"/>
    </location>
</feature>
<dbReference type="RefSeq" id="WP_236750422.1">
    <property type="nucleotide sequence ID" value="NZ_CP014859.1"/>
</dbReference>
<feature type="compositionally biased region" description="Low complexity" evidence="1">
    <location>
        <begin position="46"/>
        <end position="59"/>
    </location>
</feature>
<evidence type="ECO:0000256" key="1">
    <source>
        <dbReference type="SAM" id="MobiDB-lite"/>
    </source>
</evidence>
<name>A0AAC9HW14_9PSEU</name>
<dbReference type="EMBL" id="CP014859">
    <property type="protein sequence ID" value="AOS66051.1"/>
    <property type="molecule type" value="Genomic_DNA"/>
</dbReference>
<sequence>MSDPRPSSEPQAADAERQADAAPAGQERTSLFRPVQAGQPGPSGPPSNQNTSQGQGQNPNHPPTAAESDQGRTSLFQPVQPPSSDAPPQPNQGPSQGPSQGPNPNQRPGASDSGQERTSLFQPVTQQPTEQPPSDQQTVALSGSLTGSLSGPGTPPAGQPSSGHPRDDHQQPPNPQAGPAPHSGSLSGSLTGSYSGSLGPTEEKPAAPAEPAPERTTTFSPIRDAETTRFEGSAVSSGRSPGLEGRLGEQQATHVVSGSLLPTDGPPVAGATEVMASGDRPQGPNQALQGALPQPGEPQTVVIPKVNYGGPPPQPEQAGLTALFDGSAAAEQARQEAVGGEQEAESGHGPMSDAEYARRLSKVKRGGLVAAAVVGVLGLLYGADLMLSSNHIPRGVEVAGVSIGGMERSEAEERLRAEIGPRLGTPVAVQAGDVETEIDPESAGLTLDWDRTLTQVQDQPLNPFVRLSSFFTSREVDVVTATDRDQLTAAVEALSPEINREPAEGSIAFEGTTPVAIEPMSGQNLDIDGSVDVLYSGWADGRQLELPVSEVEVATTSEGVQRAITEIAEPAVASPVTITGDGKDALLEPAVIASALTFVPGENGGLSPELDLGKVTESLQPQLADTEEEGKDAEILFDGGSPRIEPSVDGRGINWETTLEPLQDVLRAAVPQERTIPAEYEDQPAEITTEQAEELGIKEQISSFTTGGFAADSGINIRQAAAEVNGAIVPPGETFTLNTHTGPRGLAEGYVEAGIIQDGAPGRAVGGGISQFATTLYNAYYFAGLQDNGHQEHSYYISRYPEGREATVFQNPDGSSVIDVGFVNDSDTGVVIQTNWTPSEVTVTIWGTKRYEVESVTGDRTNLTEPQTKEIPEGEPCSPSNGGQGFTVTDTRIIRDLNGNEVRRDGPRAVTYNPQPKIVCGSEGGEDGDR</sequence>
<dbReference type="Pfam" id="PF04294">
    <property type="entry name" value="VanW"/>
    <property type="match status" value="1"/>
</dbReference>
<dbReference type="AlphaFoldDB" id="A0AAC9HW14"/>
<dbReference type="InterPro" id="IPR022029">
    <property type="entry name" value="YoaR-like_PG-bd"/>
</dbReference>
<dbReference type="PANTHER" id="PTHR35788">
    <property type="entry name" value="EXPORTED PROTEIN-RELATED"/>
    <property type="match status" value="1"/>
</dbReference>
<proteinExistence type="predicted"/>
<feature type="compositionally biased region" description="Low complexity" evidence="1">
    <location>
        <begin position="179"/>
        <end position="218"/>
    </location>
</feature>
<dbReference type="Pfam" id="PF12229">
    <property type="entry name" value="PG_binding_4"/>
    <property type="match status" value="1"/>
</dbReference>
<dbReference type="PANTHER" id="PTHR35788:SF1">
    <property type="entry name" value="EXPORTED PROTEIN"/>
    <property type="match status" value="1"/>
</dbReference>
<feature type="region of interest" description="Disordered" evidence="1">
    <location>
        <begin position="328"/>
        <end position="353"/>
    </location>
</feature>
<feature type="compositionally biased region" description="Polar residues" evidence="1">
    <location>
        <begin position="112"/>
        <end position="121"/>
    </location>
</feature>
<dbReference type="InterPro" id="IPR007391">
    <property type="entry name" value="Vancomycin_resist_VanW"/>
</dbReference>
<organism evidence="3 4">
    <name type="scientific">Actinoalloteichus hymeniacidonis</name>
    <dbReference type="NCBI Taxonomy" id="340345"/>
    <lineage>
        <taxon>Bacteria</taxon>
        <taxon>Bacillati</taxon>
        <taxon>Actinomycetota</taxon>
        <taxon>Actinomycetes</taxon>
        <taxon>Pseudonocardiales</taxon>
        <taxon>Pseudonocardiaceae</taxon>
        <taxon>Actinoalloteichus</taxon>
    </lineage>
</organism>
<dbReference type="KEGG" id="ahm:TL08_26410"/>